<dbReference type="InterPro" id="IPR009241">
    <property type="entry name" value="HigB-like"/>
</dbReference>
<evidence type="ECO:0000313" key="2">
    <source>
        <dbReference type="Proteomes" id="UP000178572"/>
    </source>
</evidence>
<gene>
    <name evidence="1" type="ORF">A3C21_00850</name>
</gene>
<comment type="caution">
    <text evidence="1">The sequence shown here is derived from an EMBL/GenBank/DDBJ whole genome shotgun (WGS) entry which is preliminary data.</text>
</comment>
<proteinExistence type="predicted"/>
<dbReference type="SUPFAM" id="SSF143011">
    <property type="entry name" value="RelE-like"/>
    <property type="match status" value="1"/>
</dbReference>
<evidence type="ECO:0000313" key="1">
    <source>
        <dbReference type="EMBL" id="OGG67631.1"/>
    </source>
</evidence>
<dbReference type="AlphaFoldDB" id="A0A1F6E1T8"/>
<dbReference type="Gene3D" id="3.30.2310.20">
    <property type="entry name" value="RelE-like"/>
    <property type="match status" value="1"/>
</dbReference>
<organism evidence="1 2">
    <name type="scientific">Candidatus Kaiserbacteria bacterium RIFCSPHIGHO2_02_FULL_59_21</name>
    <dbReference type="NCBI Taxonomy" id="1798500"/>
    <lineage>
        <taxon>Bacteria</taxon>
        <taxon>Candidatus Kaiseribacteriota</taxon>
    </lineage>
</organism>
<dbReference type="InterPro" id="IPR035093">
    <property type="entry name" value="RelE/ParE_toxin_dom_sf"/>
</dbReference>
<dbReference type="EMBL" id="MFLN01000002">
    <property type="protein sequence ID" value="OGG67631.1"/>
    <property type="molecule type" value="Genomic_DNA"/>
</dbReference>
<name>A0A1F6E1T8_9BACT</name>
<accession>A0A1F6E1T8</accession>
<dbReference type="Pfam" id="PF05973">
    <property type="entry name" value="Gp49"/>
    <property type="match status" value="1"/>
</dbReference>
<dbReference type="Proteomes" id="UP000178572">
    <property type="component" value="Unassembled WGS sequence"/>
</dbReference>
<sequence length="86" mass="10590">MTIVRLDSFERALKRFPKDVRELAERQIRLLEAHPRDLRLHLKKLHRPLEGVYSFRITRNYRALFYFDANNNIIIFETDDRKDVYR</sequence>
<reference evidence="1 2" key="1">
    <citation type="journal article" date="2016" name="Nat. Commun.">
        <title>Thousands of microbial genomes shed light on interconnected biogeochemical processes in an aquifer system.</title>
        <authorList>
            <person name="Anantharaman K."/>
            <person name="Brown C.T."/>
            <person name="Hug L.A."/>
            <person name="Sharon I."/>
            <person name="Castelle C.J."/>
            <person name="Probst A.J."/>
            <person name="Thomas B.C."/>
            <person name="Singh A."/>
            <person name="Wilkins M.J."/>
            <person name="Karaoz U."/>
            <person name="Brodie E.L."/>
            <person name="Williams K.H."/>
            <person name="Hubbard S.S."/>
            <person name="Banfield J.F."/>
        </authorList>
    </citation>
    <scope>NUCLEOTIDE SEQUENCE [LARGE SCALE GENOMIC DNA]</scope>
</reference>
<protein>
    <submittedName>
        <fullName evidence="1">Uncharacterized protein</fullName>
    </submittedName>
</protein>